<organism evidence="2">
    <name type="scientific">Pongo abelii</name>
    <name type="common">Sumatran orangutan</name>
    <name type="synonym">Pongo pygmaeus abelii</name>
    <dbReference type="NCBI Taxonomy" id="9601"/>
    <lineage>
        <taxon>Eukaryota</taxon>
        <taxon>Metazoa</taxon>
        <taxon>Chordata</taxon>
        <taxon>Craniata</taxon>
        <taxon>Vertebrata</taxon>
        <taxon>Euteleostomi</taxon>
        <taxon>Mammalia</taxon>
        <taxon>Eutheria</taxon>
        <taxon>Euarchontoglires</taxon>
        <taxon>Primates</taxon>
        <taxon>Haplorrhini</taxon>
        <taxon>Catarrhini</taxon>
        <taxon>Hominidae</taxon>
        <taxon>Pongo</taxon>
    </lineage>
</organism>
<name>A0A2J8R064_PONAB</name>
<feature type="region of interest" description="Disordered" evidence="1">
    <location>
        <begin position="1"/>
        <end position="23"/>
    </location>
</feature>
<reference evidence="2" key="1">
    <citation type="submission" date="2017-12" db="EMBL/GenBank/DDBJ databases">
        <title>High-resolution comparative analysis of great ape genomes.</title>
        <authorList>
            <person name="Pollen A."/>
            <person name="Hastie A."/>
            <person name="Hormozdiari F."/>
            <person name="Dougherty M."/>
            <person name="Liu R."/>
            <person name="Chaisson M."/>
            <person name="Hoppe E."/>
            <person name="Hill C."/>
            <person name="Pang A."/>
            <person name="Hillier L."/>
            <person name="Baker C."/>
            <person name="Armstrong J."/>
            <person name="Shendure J."/>
            <person name="Paten B."/>
            <person name="Wilson R."/>
            <person name="Chao H."/>
            <person name="Schneider V."/>
            <person name="Ventura M."/>
            <person name="Kronenberg Z."/>
            <person name="Murali S."/>
            <person name="Gordon D."/>
            <person name="Cantsilieris S."/>
            <person name="Munson K."/>
            <person name="Nelson B."/>
            <person name="Raja A."/>
            <person name="Underwood J."/>
            <person name="Diekhans M."/>
            <person name="Fiddes I."/>
            <person name="Haussler D."/>
            <person name="Eichler E."/>
        </authorList>
    </citation>
    <scope>NUCLEOTIDE SEQUENCE [LARGE SCALE GENOMIC DNA]</scope>
    <source>
        <strain evidence="2">Susie</strain>
    </source>
</reference>
<evidence type="ECO:0000256" key="1">
    <source>
        <dbReference type="SAM" id="MobiDB-lite"/>
    </source>
</evidence>
<dbReference type="AlphaFoldDB" id="A0A2J8R064"/>
<feature type="non-terminal residue" evidence="2">
    <location>
        <position position="1"/>
    </location>
</feature>
<evidence type="ECO:0000313" key="2">
    <source>
        <dbReference type="EMBL" id="PNJ01906.1"/>
    </source>
</evidence>
<proteinExistence type="predicted"/>
<protein>
    <submittedName>
        <fullName evidence="2">TNNT1 isoform 11</fullName>
    </submittedName>
</protein>
<dbReference type="EMBL" id="NDHI03003906">
    <property type="protein sequence ID" value="PNJ01906.1"/>
    <property type="molecule type" value="Genomic_DNA"/>
</dbReference>
<comment type="caution">
    <text evidence="2">The sequence shown here is derived from an EMBL/GenBank/DDBJ whole genome shotgun (WGS) entry which is preliminary data.</text>
</comment>
<gene>
    <name evidence="2" type="ORF">CR201_G0055309</name>
</gene>
<sequence length="66" mass="6962">EPVAEPEEERPKPSLPQLGPSTFRSLPGLAATLLGSTSRRWAMAQGGRATHGLSVSVHSAAPWCLL</sequence>
<accession>A0A2J8R064</accession>